<evidence type="ECO:0000313" key="3">
    <source>
        <dbReference type="Proteomes" id="UP000321926"/>
    </source>
</evidence>
<dbReference type="OrthoDB" id="1522603at2"/>
<protein>
    <recommendedName>
        <fullName evidence="1">UspA domain-containing protein</fullName>
    </recommendedName>
</protein>
<proteinExistence type="predicted"/>
<name>A0A5C8JA12_9BACT</name>
<gene>
    <name evidence="2" type="ORF">FVR03_18540</name>
</gene>
<sequence>MKNILFSTDLSKNACKIALYAAELCRHVGARLIIFHAYEPSKPVGKTDLVPEPATVEHAVQAKMDNLTRKLKQVPGLSITRLTKPHLTDDETLYIARKVKADLVIMSTGSLSLESVTAAQVTLRSLSEANIPALLVPAKASFSPYSRVALFEETGEQQVNCIGINFLRHLSDATKDIELIKHLHASHRLALAVDGVAEQTEWPVSTDPALAIINGAQHNLAPFVRACQPELIVLPTSATEDGIAIASRIKSVQNKFIPILLVPPAAA</sequence>
<dbReference type="CDD" id="cd00293">
    <property type="entry name" value="USP-like"/>
    <property type="match status" value="1"/>
</dbReference>
<dbReference type="Proteomes" id="UP000321926">
    <property type="component" value="Unassembled WGS sequence"/>
</dbReference>
<dbReference type="SUPFAM" id="SSF52402">
    <property type="entry name" value="Adenine nucleotide alpha hydrolases-like"/>
    <property type="match status" value="1"/>
</dbReference>
<dbReference type="InterPro" id="IPR006016">
    <property type="entry name" value="UspA"/>
</dbReference>
<comment type="caution">
    <text evidence="2">The sequence shown here is derived from an EMBL/GenBank/DDBJ whole genome shotgun (WGS) entry which is preliminary data.</text>
</comment>
<dbReference type="EMBL" id="VRTY01000087">
    <property type="protein sequence ID" value="TXK33803.1"/>
    <property type="molecule type" value="Genomic_DNA"/>
</dbReference>
<dbReference type="Gene3D" id="3.40.50.620">
    <property type="entry name" value="HUPs"/>
    <property type="match status" value="1"/>
</dbReference>
<dbReference type="Pfam" id="PF00582">
    <property type="entry name" value="Usp"/>
    <property type="match status" value="1"/>
</dbReference>
<reference evidence="2 3" key="1">
    <citation type="submission" date="2019-08" db="EMBL/GenBank/DDBJ databases">
        <authorList>
            <person name="Shi S."/>
        </authorList>
    </citation>
    <scope>NUCLEOTIDE SEQUENCE [LARGE SCALE GENOMIC DNA]</scope>
    <source>
        <strain evidence="2 3">GY10130</strain>
    </source>
</reference>
<evidence type="ECO:0000313" key="2">
    <source>
        <dbReference type="EMBL" id="TXK33803.1"/>
    </source>
</evidence>
<dbReference type="AlphaFoldDB" id="A0A5C8JA12"/>
<dbReference type="RefSeq" id="WP_147923265.1">
    <property type="nucleotide sequence ID" value="NZ_VRTY01000087.1"/>
</dbReference>
<dbReference type="InterPro" id="IPR014729">
    <property type="entry name" value="Rossmann-like_a/b/a_fold"/>
</dbReference>
<accession>A0A5C8JA12</accession>
<feature type="domain" description="UspA" evidence="1">
    <location>
        <begin position="1"/>
        <end position="137"/>
    </location>
</feature>
<keyword evidence="3" id="KW-1185">Reference proteome</keyword>
<evidence type="ECO:0000259" key="1">
    <source>
        <dbReference type="Pfam" id="PF00582"/>
    </source>
</evidence>
<organism evidence="2 3">
    <name type="scientific">Pontibacter qinzhouensis</name>
    <dbReference type="NCBI Taxonomy" id="2603253"/>
    <lineage>
        <taxon>Bacteria</taxon>
        <taxon>Pseudomonadati</taxon>
        <taxon>Bacteroidota</taxon>
        <taxon>Cytophagia</taxon>
        <taxon>Cytophagales</taxon>
        <taxon>Hymenobacteraceae</taxon>
        <taxon>Pontibacter</taxon>
    </lineage>
</organism>